<keyword evidence="4" id="KW-0175">Coiled coil</keyword>
<dbReference type="GO" id="GO:0004842">
    <property type="term" value="F:ubiquitin-protein transferase activity"/>
    <property type="evidence" value="ECO:0007669"/>
    <property type="project" value="TreeGrafter"/>
</dbReference>
<reference evidence="6 7" key="1">
    <citation type="journal article" date="2021" name="Nat. Commun.">
        <title>Genetic determinants of endophytism in the Arabidopsis root mycobiome.</title>
        <authorList>
            <person name="Mesny F."/>
            <person name="Miyauchi S."/>
            <person name="Thiergart T."/>
            <person name="Pickel B."/>
            <person name="Atanasova L."/>
            <person name="Karlsson M."/>
            <person name="Huettel B."/>
            <person name="Barry K.W."/>
            <person name="Haridas S."/>
            <person name="Chen C."/>
            <person name="Bauer D."/>
            <person name="Andreopoulos W."/>
            <person name="Pangilinan J."/>
            <person name="LaButti K."/>
            <person name="Riley R."/>
            <person name="Lipzen A."/>
            <person name="Clum A."/>
            <person name="Drula E."/>
            <person name="Henrissat B."/>
            <person name="Kohler A."/>
            <person name="Grigoriev I.V."/>
            <person name="Martin F.M."/>
            <person name="Hacquard S."/>
        </authorList>
    </citation>
    <scope>NUCLEOTIDE SEQUENCE [LARGE SCALE GENOMIC DNA]</scope>
    <source>
        <strain evidence="6 7">MPI-CAGE-CH-0241</strain>
    </source>
</reference>
<dbReference type="SUPFAM" id="SSF52540">
    <property type="entry name" value="P-loop containing nucleoside triphosphate hydrolases"/>
    <property type="match status" value="1"/>
</dbReference>
<gene>
    <name evidence="6" type="ORF">B0T10DRAFT_594986</name>
</gene>
<evidence type="ECO:0000256" key="1">
    <source>
        <dbReference type="ARBA" id="ARBA00022737"/>
    </source>
</evidence>
<feature type="region of interest" description="Disordered" evidence="5">
    <location>
        <begin position="368"/>
        <end position="391"/>
    </location>
</feature>
<evidence type="ECO:0000256" key="3">
    <source>
        <dbReference type="PROSITE-ProRule" id="PRU00023"/>
    </source>
</evidence>
<dbReference type="PROSITE" id="PS50297">
    <property type="entry name" value="ANK_REP_REGION"/>
    <property type="match status" value="2"/>
</dbReference>
<dbReference type="PANTHER" id="PTHR24171:SF8">
    <property type="entry name" value="BRCA1-ASSOCIATED RING DOMAIN PROTEIN 1"/>
    <property type="match status" value="1"/>
</dbReference>
<dbReference type="Pfam" id="PF12796">
    <property type="entry name" value="Ank_2"/>
    <property type="match status" value="2"/>
</dbReference>
<feature type="repeat" description="ANK" evidence="3">
    <location>
        <begin position="460"/>
        <end position="492"/>
    </location>
</feature>
<dbReference type="InterPro" id="IPR036770">
    <property type="entry name" value="Ankyrin_rpt-contain_sf"/>
</dbReference>
<dbReference type="PANTHER" id="PTHR24171">
    <property type="entry name" value="ANKYRIN REPEAT DOMAIN-CONTAINING PROTEIN 39-RELATED"/>
    <property type="match status" value="1"/>
</dbReference>
<sequence length="582" mass="66675">MRLATHPDPPHLLPSAAAYEKTFKDPFVPTASDVFIAVMGMTGAGKSTFISHCTEEEVAISDPGALQSCTREVRVHRCKHFSPLANVYLEIASWFTETYQQKIRLRGILYLHRISDNRMGGCAHRNLSMFKKLCGHEGIKSVIFLTTFWEKVDEGDGDSREQALKTTDNFWGFFVKRGARVRRHQNTPESALSAVQEFVPGHADQPTEEVNLAIQTEMVDSGKNLDQTSAGQELQSEIERAREKLQQGMREREEEMKEAMEARDKEMIEILREEQAKQNEELKRRDMEVQDLKISMERMHEEKILRLEARLLQQQEEHREYLESMARMQQQYQEELQQLRNERIEHESRMDGLSRQIDDLKTTTRLEPKWDSNSGIRRYSQGRQGGQPRFPTFDNIVMAGDEASTKRQPDHWPFKRTEHQRNLYFDDPRNEQLVRVAEYGDEAAVKLLLEQGADVDARTLFDNPLYAAAKAGHWNVAKLLLEKGADIEGKDFWGETALSIAAGAGHEAVVKLLIENGANLSARDSERHTPLWKASTEGYLAVVKVLVKNGATRYEDDIRDLLYEVGTMPGCEDIYELLATHK</sequence>
<protein>
    <submittedName>
        <fullName evidence="6">Uncharacterized protein</fullName>
    </submittedName>
</protein>
<keyword evidence="1" id="KW-0677">Repeat</keyword>
<dbReference type="SUPFAM" id="SSF48403">
    <property type="entry name" value="Ankyrin repeat"/>
    <property type="match status" value="1"/>
</dbReference>
<keyword evidence="2 3" id="KW-0040">ANK repeat</keyword>
<dbReference type="GO" id="GO:0085020">
    <property type="term" value="P:protein K6-linked ubiquitination"/>
    <property type="evidence" value="ECO:0007669"/>
    <property type="project" value="TreeGrafter"/>
</dbReference>
<dbReference type="OrthoDB" id="8954335at2759"/>
<evidence type="ECO:0000256" key="2">
    <source>
        <dbReference type="ARBA" id="ARBA00023043"/>
    </source>
</evidence>
<organism evidence="6 7">
    <name type="scientific">Thelonectria olida</name>
    <dbReference type="NCBI Taxonomy" id="1576542"/>
    <lineage>
        <taxon>Eukaryota</taxon>
        <taxon>Fungi</taxon>
        <taxon>Dikarya</taxon>
        <taxon>Ascomycota</taxon>
        <taxon>Pezizomycotina</taxon>
        <taxon>Sordariomycetes</taxon>
        <taxon>Hypocreomycetidae</taxon>
        <taxon>Hypocreales</taxon>
        <taxon>Nectriaceae</taxon>
        <taxon>Thelonectria</taxon>
    </lineage>
</organism>
<dbReference type="Gene3D" id="3.40.50.300">
    <property type="entry name" value="P-loop containing nucleotide triphosphate hydrolases"/>
    <property type="match status" value="2"/>
</dbReference>
<evidence type="ECO:0000313" key="6">
    <source>
        <dbReference type="EMBL" id="KAH6869155.1"/>
    </source>
</evidence>
<dbReference type="Proteomes" id="UP000777438">
    <property type="component" value="Unassembled WGS sequence"/>
</dbReference>
<name>A0A9P8VMR4_9HYPO</name>
<keyword evidence="7" id="KW-1185">Reference proteome</keyword>
<dbReference type="InterPro" id="IPR002110">
    <property type="entry name" value="Ankyrin_rpt"/>
</dbReference>
<evidence type="ECO:0000256" key="4">
    <source>
        <dbReference type="SAM" id="Coils"/>
    </source>
</evidence>
<dbReference type="CDD" id="cd00882">
    <property type="entry name" value="Ras_like_GTPase"/>
    <property type="match status" value="1"/>
</dbReference>
<dbReference type="SMART" id="SM00248">
    <property type="entry name" value="ANK"/>
    <property type="match status" value="5"/>
</dbReference>
<dbReference type="AlphaFoldDB" id="A0A9P8VMR4"/>
<proteinExistence type="predicted"/>
<evidence type="ECO:0000256" key="5">
    <source>
        <dbReference type="SAM" id="MobiDB-lite"/>
    </source>
</evidence>
<feature type="repeat" description="ANK" evidence="3">
    <location>
        <begin position="493"/>
        <end position="525"/>
    </location>
</feature>
<feature type="coiled-coil region" evidence="4">
    <location>
        <begin position="231"/>
        <end position="363"/>
    </location>
</feature>
<accession>A0A9P8VMR4</accession>
<dbReference type="EMBL" id="JAGPYM010000079">
    <property type="protein sequence ID" value="KAH6869155.1"/>
    <property type="molecule type" value="Genomic_DNA"/>
</dbReference>
<comment type="caution">
    <text evidence="6">The sequence shown here is derived from an EMBL/GenBank/DDBJ whole genome shotgun (WGS) entry which is preliminary data.</text>
</comment>
<dbReference type="Gene3D" id="1.25.40.20">
    <property type="entry name" value="Ankyrin repeat-containing domain"/>
    <property type="match status" value="2"/>
</dbReference>
<dbReference type="PROSITE" id="PS50088">
    <property type="entry name" value="ANK_REPEAT"/>
    <property type="match status" value="2"/>
</dbReference>
<dbReference type="InterPro" id="IPR027417">
    <property type="entry name" value="P-loop_NTPase"/>
</dbReference>
<evidence type="ECO:0000313" key="7">
    <source>
        <dbReference type="Proteomes" id="UP000777438"/>
    </source>
</evidence>